<protein>
    <submittedName>
        <fullName evidence="3">DUF5919 domain-containing protein</fullName>
    </submittedName>
</protein>
<dbReference type="InterPro" id="IPR045697">
    <property type="entry name" value="DUF5919"/>
</dbReference>
<evidence type="ECO:0000313" key="3">
    <source>
        <dbReference type="EMBL" id="MDI6104392.1"/>
    </source>
</evidence>
<keyword evidence="1" id="KW-0472">Membrane</keyword>
<feature type="domain" description="DUF5919" evidence="2">
    <location>
        <begin position="97"/>
        <end position="241"/>
    </location>
</feature>
<keyword evidence="4" id="KW-1185">Reference proteome</keyword>
<comment type="caution">
    <text evidence="3">The sequence shown here is derived from an EMBL/GenBank/DDBJ whole genome shotgun (WGS) entry which is preliminary data.</text>
</comment>
<dbReference type="Proteomes" id="UP001241758">
    <property type="component" value="Unassembled WGS sequence"/>
</dbReference>
<reference evidence="3 4" key="1">
    <citation type="submission" date="2023-05" db="EMBL/GenBank/DDBJ databases">
        <title>Actinoplanes sp. NEAU-A12 genome sequencing.</title>
        <authorList>
            <person name="Wang Z.-S."/>
        </authorList>
    </citation>
    <scope>NUCLEOTIDE SEQUENCE [LARGE SCALE GENOMIC DNA]</scope>
    <source>
        <strain evidence="3 4">NEAU-A12</strain>
    </source>
</reference>
<evidence type="ECO:0000256" key="1">
    <source>
        <dbReference type="SAM" id="Phobius"/>
    </source>
</evidence>
<gene>
    <name evidence="3" type="ORF">QLQ12_37965</name>
</gene>
<dbReference type="RefSeq" id="WP_282765765.1">
    <property type="nucleotide sequence ID" value="NZ_JASCTH010000033.1"/>
</dbReference>
<dbReference type="Pfam" id="PF19319">
    <property type="entry name" value="DUF5919"/>
    <property type="match status" value="1"/>
</dbReference>
<accession>A0ABT6WXC8</accession>
<feature type="transmembrane region" description="Helical" evidence="1">
    <location>
        <begin position="7"/>
        <end position="26"/>
    </location>
</feature>
<evidence type="ECO:0000313" key="4">
    <source>
        <dbReference type="Proteomes" id="UP001241758"/>
    </source>
</evidence>
<dbReference type="EMBL" id="JASCTH010000033">
    <property type="protein sequence ID" value="MDI6104392.1"/>
    <property type="molecule type" value="Genomic_DNA"/>
</dbReference>
<name>A0ABT6WXC8_9ACTN</name>
<organism evidence="3 4">
    <name type="scientific">Actinoplanes sandaracinus</name>
    <dbReference type="NCBI Taxonomy" id="3045177"/>
    <lineage>
        <taxon>Bacteria</taxon>
        <taxon>Bacillati</taxon>
        <taxon>Actinomycetota</taxon>
        <taxon>Actinomycetes</taxon>
        <taxon>Micromonosporales</taxon>
        <taxon>Micromonosporaceae</taxon>
        <taxon>Actinoplanes</taxon>
    </lineage>
</organism>
<keyword evidence="1" id="KW-0812">Transmembrane</keyword>
<proteinExistence type="predicted"/>
<keyword evidence="1" id="KW-1133">Transmembrane helix</keyword>
<evidence type="ECO:0000259" key="2">
    <source>
        <dbReference type="Pfam" id="PF19319"/>
    </source>
</evidence>
<sequence length="256" mass="27505">MYRVLDSALTIAIAIIVGVLGAFDVIDPEVTGGATLATLGLLAVSSLRGRSALSAMDRSVAELGRDLGDRAGHARVLEPSGCGSEVDLSAAKDVRLLGVTLGRTIRNTYGVLLGRLNAGATVRILLIAPEPETLAEAARRSSMADNVAVFDHRLRSSLDMLRQLRARSGPGSLEVRLLNFVPAFGMLAQDVEARHGLMRVDIYSHRCESLEPVLALRADRDAGIVRHFIDEFDRLWSVGRPAEEVRPVDEAGLMSS</sequence>